<proteinExistence type="predicted"/>
<organism evidence="1 2">
    <name type="scientific">Brassica napus</name>
    <name type="common">Rape</name>
    <dbReference type="NCBI Taxonomy" id="3708"/>
    <lineage>
        <taxon>Eukaryota</taxon>
        <taxon>Viridiplantae</taxon>
        <taxon>Streptophyta</taxon>
        <taxon>Embryophyta</taxon>
        <taxon>Tracheophyta</taxon>
        <taxon>Spermatophyta</taxon>
        <taxon>Magnoliopsida</taxon>
        <taxon>eudicotyledons</taxon>
        <taxon>Gunneridae</taxon>
        <taxon>Pentapetalae</taxon>
        <taxon>rosids</taxon>
        <taxon>malvids</taxon>
        <taxon>Brassicales</taxon>
        <taxon>Brassicaceae</taxon>
        <taxon>Brassiceae</taxon>
        <taxon>Brassica</taxon>
    </lineage>
</organism>
<dbReference type="EMBL" id="LK032637">
    <property type="protein sequence ID" value="CDY45805.1"/>
    <property type="molecule type" value="Genomic_DNA"/>
</dbReference>
<dbReference type="PaxDb" id="3708-A0A078I4K1"/>
<accession>A0A078I4K1</accession>
<reference evidence="1 2" key="1">
    <citation type="journal article" date="2014" name="Science">
        <title>Plant genetics. Early allopolyploid evolution in the post-Neolithic Brassica napus oilseed genome.</title>
        <authorList>
            <person name="Chalhoub B."/>
            <person name="Denoeud F."/>
            <person name="Liu S."/>
            <person name="Parkin I.A."/>
            <person name="Tang H."/>
            <person name="Wang X."/>
            <person name="Chiquet J."/>
            <person name="Belcram H."/>
            <person name="Tong C."/>
            <person name="Samans B."/>
            <person name="Correa M."/>
            <person name="Da Silva C."/>
            <person name="Just J."/>
            <person name="Falentin C."/>
            <person name="Koh C.S."/>
            <person name="Le Clainche I."/>
            <person name="Bernard M."/>
            <person name="Bento P."/>
            <person name="Noel B."/>
            <person name="Labadie K."/>
            <person name="Alberti A."/>
            <person name="Charles M."/>
            <person name="Arnaud D."/>
            <person name="Guo H."/>
            <person name="Daviaud C."/>
            <person name="Alamery S."/>
            <person name="Jabbari K."/>
            <person name="Zhao M."/>
            <person name="Edger P.P."/>
            <person name="Chelaifa H."/>
            <person name="Tack D."/>
            <person name="Lassalle G."/>
            <person name="Mestiri I."/>
            <person name="Schnel N."/>
            <person name="Le Paslier M.C."/>
            <person name="Fan G."/>
            <person name="Renault V."/>
            <person name="Bayer P.E."/>
            <person name="Golicz A.A."/>
            <person name="Manoli S."/>
            <person name="Lee T.H."/>
            <person name="Thi V.H."/>
            <person name="Chalabi S."/>
            <person name="Hu Q."/>
            <person name="Fan C."/>
            <person name="Tollenaere R."/>
            <person name="Lu Y."/>
            <person name="Battail C."/>
            <person name="Shen J."/>
            <person name="Sidebottom C.H."/>
            <person name="Wang X."/>
            <person name="Canaguier A."/>
            <person name="Chauveau A."/>
            <person name="Berard A."/>
            <person name="Deniot G."/>
            <person name="Guan M."/>
            <person name="Liu Z."/>
            <person name="Sun F."/>
            <person name="Lim Y.P."/>
            <person name="Lyons E."/>
            <person name="Town C.D."/>
            <person name="Bancroft I."/>
            <person name="Wang X."/>
            <person name="Meng J."/>
            <person name="Ma J."/>
            <person name="Pires J.C."/>
            <person name="King G.J."/>
            <person name="Brunel D."/>
            <person name="Delourme R."/>
            <person name="Renard M."/>
            <person name="Aury J.M."/>
            <person name="Adams K.L."/>
            <person name="Batley J."/>
            <person name="Snowdon R.J."/>
            <person name="Tost J."/>
            <person name="Edwards D."/>
            <person name="Zhou Y."/>
            <person name="Hua W."/>
            <person name="Sharpe A.G."/>
            <person name="Paterson A.H."/>
            <person name="Guan C."/>
            <person name="Wincker P."/>
        </authorList>
    </citation>
    <scope>NUCLEOTIDE SEQUENCE [LARGE SCALE GENOMIC DNA]</scope>
    <source>
        <strain evidence="2">cv. Darmor-bzh</strain>
    </source>
</reference>
<keyword evidence="2" id="KW-1185">Reference proteome</keyword>
<protein>
    <submittedName>
        <fullName evidence="1">BnaC03g16280D protein</fullName>
    </submittedName>
</protein>
<evidence type="ECO:0000313" key="1">
    <source>
        <dbReference type="EMBL" id="CDY45805.1"/>
    </source>
</evidence>
<dbReference type="Proteomes" id="UP000028999">
    <property type="component" value="Unassembled WGS sequence"/>
</dbReference>
<evidence type="ECO:0000313" key="2">
    <source>
        <dbReference type="Proteomes" id="UP000028999"/>
    </source>
</evidence>
<gene>
    <name evidence="1" type="primary">BnaC03g16280D</name>
    <name evidence="1" type="ORF">GSBRNA2T00082738001</name>
</gene>
<name>A0A078I4K1_BRANA</name>
<sequence length="13" mass="1416">MFFVDVDGEGGGW</sequence>